<dbReference type="Pfam" id="PF06742">
    <property type="entry name" value="DUF1214"/>
    <property type="match status" value="1"/>
</dbReference>
<dbReference type="EMBL" id="QFQZ01000023">
    <property type="protein sequence ID" value="PZR34757.1"/>
    <property type="molecule type" value="Genomic_DNA"/>
</dbReference>
<accession>A0A2W5V7T9</accession>
<feature type="domain" description="DUF1254" evidence="3">
    <location>
        <begin position="65"/>
        <end position="192"/>
    </location>
</feature>
<evidence type="ECO:0000313" key="5">
    <source>
        <dbReference type="Proteomes" id="UP000249393"/>
    </source>
</evidence>
<dbReference type="InterPro" id="IPR010621">
    <property type="entry name" value="DUF1214"/>
</dbReference>
<proteinExistence type="predicted"/>
<dbReference type="PANTHER" id="PTHR36509:SF2">
    <property type="entry name" value="BLL3101 PROTEIN"/>
    <property type="match status" value="1"/>
</dbReference>
<feature type="signal peptide" evidence="1">
    <location>
        <begin position="1"/>
        <end position="24"/>
    </location>
</feature>
<dbReference type="Pfam" id="PF06863">
    <property type="entry name" value="DUF1254"/>
    <property type="match status" value="1"/>
</dbReference>
<dbReference type="SUPFAM" id="SSF160935">
    <property type="entry name" value="VPA0735-like"/>
    <property type="match status" value="1"/>
</dbReference>
<reference evidence="4 5" key="1">
    <citation type="submission" date="2017-08" db="EMBL/GenBank/DDBJ databases">
        <title>Infants hospitalized years apart are colonized by the same room-sourced microbial strains.</title>
        <authorList>
            <person name="Brooks B."/>
            <person name="Olm M.R."/>
            <person name="Firek B.A."/>
            <person name="Baker R."/>
            <person name="Thomas B.C."/>
            <person name="Morowitz M.J."/>
            <person name="Banfield J.F."/>
        </authorList>
    </citation>
    <scope>NUCLEOTIDE SEQUENCE [LARGE SCALE GENOMIC DNA]</scope>
    <source>
        <strain evidence="4">S2_003_000_R2_4</strain>
    </source>
</reference>
<dbReference type="InterPro" id="IPR037050">
    <property type="entry name" value="DUF1254_sf"/>
</dbReference>
<name>A0A2W5V7T9_9CAUL</name>
<sequence>MHRRHLIKSGLAASVLLPTGQALAALAETAKDPFQRAFFYGFPLYEQARIEQERTGAVGRPGKLNVIAHRSQLMDHTSHQVTAPNNDTIYSSIFLELSGGPVELTVPSSTDRYFCLAFMSAFTDVFAYVGTRATKGQGGRYWVVGPSWKGAAPADVRLIRAPSNDVWALMRVLVDGPADLAAAQAFQGGLTLSVPADRPPPRPFEAAAGDVNDPVRFLSLVNEVIARSRGGGGQFPRARQFAAQGISAPGLPSQAVLDQWRATIPGALEVLRETFRFRDYAVGGWSYQPPGIGDFGTNDQLRAAVALGGIAALGEEEAMYFHANFDAEGQPLTGQTSYRWRVPPGGVPVDAFWSLTMYEVTPEGRYFFTENPIARYAIGDRTPGLIKNPDGGFEILIQRERPVGAMAANWLPAPSGRMRLALRAYLPRRELRTRSWRVPALTRT</sequence>
<dbReference type="InterPro" id="IPR037049">
    <property type="entry name" value="DUF1214_C_sf"/>
</dbReference>
<dbReference type="AlphaFoldDB" id="A0A2W5V7T9"/>
<evidence type="ECO:0000313" key="4">
    <source>
        <dbReference type="EMBL" id="PZR34757.1"/>
    </source>
</evidence>
<dbReference type="PANTHER" id="PTHR36509">
    <property type="entry name" value="BLL3101 PROTEIN"/>
    <property type="match status" value="1"/>
</dbReference>
<dbReference type="RefSeq" id="WP_304276997.1">
    <property type="nucleotide sequence ID" value="NZ_QFQZ01000023.1"/>
</dbReference>
<dbReference type="Gene3D" id="2.60.40.1610">
    <property type="entry name" value="Domain of unknown function DUF1254"/>
    <property type="match status" value="1"/>
</dbReference>
<gene>
    <name evidence="4" type="ORF">DI526_09495</name>
</gene>
<dbReference type="Gene3D" id="2.60.120.600">
    <property type="entry name" value="Domain of unknown function DUF1214, C-terminal domain"/>
    <property type="match status" value="1"/>
</dbReference>
<evidence type="ECO:0000256" key="1">
    <source>
        <dbReference type="SAM" id="SignalP"/>
    </source>
</evidence>
<keyword evidence="1" id="KW-0732">Signal</keyword>
<organism evidence="4 5">
    <name type="scientific">Caulobacter segnis</name>
    <dbReference type="NCBI Taxonomy" id="88688"/>
    <lineage>
        <taxon>Bacteria</taxon>
        <taxon>Pseudomonadati</taxon>
        <taxon>Pseudomonadota</taxon>
        <taxon>Alphaproteobacteria</taxon>
        <taxon>Caulobacterales</taxon>
        <taxon>Caulobacteraceae</taxon>
        <taxon>Caulobacter</taxon>
    </lineage>
</organism>
<evidence type="ECO:0000259" key="2">
    <source>
        <dbReference type="Pfam" id="PF06742"/>
    </source>
</evidence>
<dbReference type="Proteomes" id="UP000249393">
    <property type="component" value="Unassembled WGS sequence"/>
</dbReference>
<comment type="caution">
    <text evidence="4">The sequence shown here is derived from an EMBL/GenBank/DDBJ whole genome shotgun (WGS) entry which is preliminary data.</text>
</comment>
<protein>
    <submittedName>
        <fullName evidence="4">DUF1254 domain-containing protein</fullName>
    </submittedName>
</protein>
<feature type="domain" description="DUF1214" evidence="2">
    <location>
        <begin position="317"/>
        <end position="428"/>
    </location>
</feature>
<dbReference type="InterPro" id="IPR010679">
    <property type="entry name" value="DUF1254"/>
</dbReference>
<evidence type="ECO:0000259" key="3">
    <source>
        <dbReference type="Pfam" id="PF06863"/>
    </source>
</evidence>
<feature type="chain" id="PRO_5015845744" evidence="1">
    <location>
        <begin position="25"/>
        <end position="444"/>
    </location>
</feature>